<feature type="domain" description="NADAR" evidence="1">
    <location>
        <begin position="8"/>
        <end position="175"/>
    </location>
</feature>
<dbReference type="InterPro" id="IPR037238">
    <property type="entry name" value="YbiA-like_sf"/>
</dbReference>
<dbReference type="InterPro" id="IPR012816">
    <property type="entry name" value="NADAR"/>
</dbReference>
<keyword evidence="3" id="KW-1185">Reference proteome</keyword>
<dbReference type="Pfam" id="PF08719">
    <property type="entry name" value="NADAR"/>
    <property type="match status" value="1"/>
</dbReference>
<dbReference type="AlphaFoldDB" id="A0A8T9C956"/>
<dbReference type="OrthoDB" id="206452at2759"/>
<dbReference type="EMBL" id="QGMK01000410">
    <property type="protein sequence ID" value="TVY81866.1"/>
    <property type="molecule type" value="Genomic_DNA"/>
</dbReference>
<accession>A0A8T9C956</accession>
<evidence type="ECO:0000259" key="1">
    <source>
        <dbReference type="Pfam" id="PF08719"/>
    </source>
</evidence>
<evidence type="ECO:0000313" key="3">
    <source>
        <dbReference type="Proteomes" id="UP000469558"/>
    </source>
</evidence>
<dbReference type="Gene3D" id="1.10.357.40">
    <property type="entry name" value="YbiA-like"/>
    <property type="match status" value="1"/>
</dbReference>
<dbReference type="SUPFAM" id="SSF143990">
    <property type="entry name" value="YbiA-like"/>
    <property type="match status" value="1"/>
</dbReference>
<dbReference type="CDD" id="cd15457">
    <property type="entry name" value="NADAR"/>
    <property type="match status" value="1"/>
</dbReference>
<sequence length="192" mass="22035">MSDQGPLFFFKDDDRLTGWLCQWYWAPFEAEVDGQVLEFKHAEQYMMYRKALTFSDYATAKEIMLNTSPRTCKALGRATQGFDEKVWDKCKLQVVEEGSYLKFTQGVGEEAEELRQNLLATGKRELVEASPFDRVWGIGFSQDQCKKGNKWIAGRDKWGQNLLGKALGAARERIREEEEARMANARAVQAET</sequence>
<dbReference type="Proteomes" id="UP000469558">
    <property type="component" value="Unassembled WGS sequence"/>
</dbReference>
<dbReference type="NCBIfam" id="TIGR02464">
    <property type="entry name" value="ribofla_fusion"/>
    <property type="match status" value="1"/>
</dbReference>
<name>A0A8T9C956_9HELO</name>
<reference evidence="2 3" key="1">
    <citation type="submission" date="2018-05" db="EMBL/GenBank/DDBJ databases">
        <title>Genome sequencing and assembly of the regulated plant pathogen Lachnellula willkommii and related sister species for the development of diagnostic species identification markers.</title>
        <authorList>
            <person name="Giroux E."/>
            <person name="Bilodeau G."/>
        </authorList>
    </citation>
    <scope>NUCLEOTIDE SEQUENCE [LARGE SCALE GENOMIC DNA]</scope>
    <source>
        <strain evidence="2 3">CBS 268.59</strain>
    </source>
</reference>
<protein>
    <submittedName>
        <fullName evidence="2">N-glycosidase</fullName>
    </submittedName>
</protein>
<comment type="caution">
    <text evidence="2">The sequence shown here is derived from an EMBL/GenBank/DDBJ whole genome shotgun (WGS) entry which is preliminary data.</text>
</comment>
<evidence type="ECO:0000313" key="2">
    <source>
        <dbReference type="EMBL" id="TVY81866.1"/>
    </source>
</evidence>
<organism evidence="2 3">
    <name type="scientific">Lachnellula suecica</name>
    <dbReference type="NCBI Taxonomy" id="602035"/>
    <lineage>
        <taxon>Eukaryota</taxon>
        <taxon>Fungi</taxon>
        <taxon>Dikarya</taxon>
        <taxon>Ascomycota</taxon>
        <taxon>Pezizomycotina</taxon>
        <taxon>Leotiomycetes</taxon>
        <taxon>Helotiales</taxon>
        <taxon>Lachnaceae</taxon>
        <taxon>Lachnellula</taxon>
    </lineage>
</organism>
<gene>
    <name evidence="2" type="ORF">LSUE1_G005058</name>
</gene>
<proteinExistence type="predicted"/>